<comment type="caution">
    <text evidence="2">The sequence shown here is derived from an EMBL/GenBank/DDBJ whole genome shotgun (WGS) entry which is preliminary data.</text>
</comment>
<sequence length="103" mass="11133">MLLQPPEVVRPGCARHPPKQRPKQQRASCGRRGGSAGGGRRKPFLGGLTAASMPRTPPPADPPRLRQFPAICRGRRSALLVVGVDLGRHDGSTPRVDDGERRK</sequence>
<gene>
    <name evidence="2" type="ORF">W7K_16350</name>
</gene>
<dbReference type="EMBL" id="AJLO02000034">
    <property type="protein sequence ID" value="KOE98163.1"/>
    <property type="molecule type" value="Genomic_DNA"/>
</dbReference>
<proteinExistence type="predicted"/>
<protein>
    <submittedName>
        <fullName evidence="2">Uncharacterized protein</fullName>
    </submittedName>
</protein>
<reference evidence="2 3" key="1">
    <citation type="journal article" date="2012" name="J. Bacteriol.">
        <title>Genome sequence of a novel nicotine-degrading strain, Pseudomonas geniculata N1.</title>
        <authorList>
            <person name="Tang H."/>
            <person name="Yu H."/>
            <person name="Tai C."/>
            <person name="Huang K."/>
            <person name="Liu Y."/>
            <person name="Wang L."/>
            <person name="Yao Y."/>
            <person name="Wu G."/>
            <person name="Xu P."/>
        </authorList>
    </citation>
    <scope>NUCLEOTIDE SEQUENCE [LARGE SCALE GENOMIC DNA]</scope>
    <source>
        <strain evidence="2 3">N1</strain>
    </source>
</reference>
<evidence type="ECO:0000313" key="3">
    <source>
        <dbReference type="Proteomes" id="UP000036890"/>
    </source>
</evidence>
<evidence type="ECO:0000256" key="1">
    <source>
        <dbReference type="SAM" id="MobiDB-lite"/>
    </source>
</evidence>
<feature type="region of interest" description="Disordered" evidence="1">
    <location>
        <begin position="1"/>
        <end position="67"/>
    </location>
</feature>
<evidence type="ECO:0000313" key="2">
    <source>
        <dbReference type="EMBL" id="KOE98163.1"/>
    </source>
</evidence>
<organism evidence="2 3">
    <name type="scientific">Stenotrophomonas geniculata N1</name>
    <dbReference type="NCBI Taxonomy" id="1167641"/>
    <lineage>
        <taxon>Bacteria</taxon>
        <taxon>Pseudomonadati</taxon>
        <taxon>Pseudomonadota</taxon>
        <taxon>Gammaproteobacteria</taxon>
        <taxon>Lysobacterales</taxon>
        <taxon>Lysobacteraceae</taxon>
        <taxon>Stenotrophomonas</taxon>
    </lineage>
</organism>
<name>A0A0L8A700_9GAMM</name>
<dbReference type="AlphaFoldDB" id="A0A0L8A700"/>
<dbReference type="Proteomes" id="UP000036890">
    <property type="component" value="Unassembled WGS sequence"/>
</dbReference>
<accession>A0A0L8A700</accession>